<protein>
    <submittedName>
        <fullName evidence="1">Uncharacterized protein</fullName>
    </submittedName>
</protein>
<dbReference type="Proteomes" id="UP000192257">
    <property type="component" value="Unassembled WGS sequence"/>
</dbReference>
<feature type="non-terminal residue" evidence="1">
    <location>
        <position position="1"/>
    </location>
</feature>
<keyword evidence="2" id="KW-1185">Reference proteome</keyword>
<gene>
    <name evidence="1" type="ORF">TM35_000491040</name>
</gene>
<dbReference type="AlphaFoldDB" id="A0A1X0NHV1"/>
<dbReference type="VEuPathDB" id="TriTrypDB:TM35_000491040"/>
<comment type="caution">
    <text evidence="1">The sequence shown here is derived from an EMBL/GenBank/DDBJ whole genome shotgun (WGS) entry which is preliminary data.</text>
</comment>
<proteinExistence type="predicted"/>
<dbReference type="OrthoDB" id="240148at2759"/>
<evidence type="ECO:0000313" key="2">
    <source>
        <dbReference type="Proteomes" id="UP000192257"/>
    </source>
</evidence>
<accession>A0A1X0NHV1</accession>
<dbReference type="RefSeq" id="XP_028878164.1">
    <property type="nucleotide sequence ID" value="XM_029030506.1"/>
</dbReference>
<evidence type="ECO:0000313" key="1">
    <source>
        <dbReference type="EMBL" id="ORC84098.1"/>
    </source>
</evidence>
<organism evidence="1 2">
    <name type="scientific">Trypanosoma theileri</name>
    <dbReference type="NCBI Taxonomy" id="67003"/>
    <lineage>
        <taxon>Eukaryota</taxon>
        <taxon>Discoba</taxon>
        <taxon>Euglenozoa</taxon>
        <taxon>Kinetoplastea</taxon>
        <taxon>Metakinetoplastina</taxon>
        <taxon>Trypanosomatida</taxon>
        <taxon>Trypanosomatidae</taxon>
        <taxon>Trypanosoma</taxon>
    </lineage>
</organism>
<sequence>HQCFLAFVSNDHAYPDIFFVPTLERFADPTDDHVPAAQVNRVKFAVKNLESLIRHSHWTSGNASALPIQLVSVLKVTRGHEDEVEKAPNGLLDVYTRISWRDCPLRFPVVNNCSGDKRLSDTGLNCLPPPRRLSALSGDLGIKLQSGFPGEAY</sequence>
<dbReference type="GeneID" id="39990286"/>
<reference evidence="1 2" key="1">
    <citation type="submission" date="2017-03" db="EMBL/GenBank/DDBJ databases">
        <title>An alternative strategy for trypanosome survival in the mammalian bloodstream revealed through genome and transcriptome analysis of the ubiquitous bovine parasite Trypanosoma (Megatrypanum) theileri.</title>
        <authorList>
            <person name="Kelly S."/>
            <person name="Ivens A."/>
            <person name="Mott A."/>
            <person name="O'Neill E."/>
            <person name="Emms D."/>
            <person name="Macleod O."/>
            <person name="Voorheis P."/>
            <person name="Matthews J."/>
            <person name="Matthews K."/>
            <person name="Carrington M."/>
        </authorList>
    </citation>
    <scope>NUCLEOTIDE SEQUENCE [LARGE SCALE GENOMIC DNA]</scope>
    <source>
        <strain evidence="1">Edinburgh</strain>
    </source>
</reference>
<dbReference type="EMBL" id="NBCO01000049">
    <property type="protein sequence ID" value="ORC84098.1"/>
    <property type="molecule type" value="Genomic_DNA"/>
</dbReference>
<name>A0A1X0NHV1_9TRYP</name>